<evidence type="ECO:0000256" key="4">
    <source>
        <dbReference type="ARBA" id="ARBA00022840"/>
    </source>
</evidence>
<keyword evidence="4 5" id="KW-0067">ATP-binding</keyword>
<protein>
    <submittedName>
        <fullName evidence="8">Serine/threonine-protein kinase PknB</fullName>
    </submittedName>
</protein>
<reference evidence="8 9" key="1">
    <citation type="submission" date="2019-08" db="EMBL/GenBank/DDBJ databases">
        <title>Complete genome sequence of Candidatus Uab amorphum.</title>
        <authorList>
            <person name="Shiratori T."/>
            <person name="Suzuki S."/>
            <person name="Kakizawa Y."/>
            <person name="Ishida K."/>
        </authorList>
    </citation>
    <scope>NUCLEOTIDE SEQUENCE [LARGE SCALE GENOMIC DNA]</scope>
    <source>
        <strain evidence="8 9">SRT547</strain>
    </source>
</reference>
<gene>
    <name evidence="8" type="ORF">UABAM_02407</name>
</gene>
<dbReference type="Proteomes" id="UP000326354">
    <property type="component" value="Chromosome"/>
</dbReference>
<dbReference type="PROSITE" id="PS50011">
    <property type="entry name" value="PROTEIN_KINASE_DOM"/>
    <property type="match status" value="1"/>
</dbReference>
<proteinExistence type="predicted"/>
<dbReference type="CDD" id="cd14014">
    <property type="entry name" value="STKc_PknB_like"/>
    <property type="match status" value="1"/>
</dbReference>
<dbReference type="GO" id="GO:0004674">
    <property type="term" value="F:protein serine/threonine kinase activity"/>
    <property type="evidence" value="ECO:0007669"/>
    <property type="project" value="TreeGrafter"/>
</dbReference>
<dbReference type="PANTHER" id="PTHR43289:SF6">
    <property type="entry name" value="SERINE_THREONINE-PROTEIN KINASE NEKL-3"/>
    <property type="match status" value="1"/>
</dbReference>
<dbReference type="SMART" id="SM00220">
    <property type="entry name" value="S_TKc"/>
    <property type="match status" value="1"/>
</dbReference>
<dbReference type="Gene3D" id="1.10.510.10">
    <property type="entry name" value="Transferase(Phosphotransferase) domain 1"/>
    <property type="match status" value="1"/>
</dbReference>
<sequence length="372" mass="42088">MAIHNFQCNKCGAVMRMAVRPNNALIHVTCMRCQVVIFNNQPSTKTPANPAPPGMMPGALSGAQLGQSFGDIKVPPPIPPGQPHAQPQVPAQPVQPQAKRIRIKDQYTIKKQLGEGTMGRVFLAHDDKNNEDVAVKILVNTNEKLRKYFQREALVLNDLQHPNIIGFKDCGNHNGRLFIVMEYIEGQTLLDRLKMGPILPRHAAHLMTYVLSALHYAYQHNIVHRDIKPANIFITKNREIKVIDLGLGKVITESVDLTKTGQIMGTCFYMPLEQIQRSKAADHPADIYAVGATLYHILVGIAPFEECGRTLDKLFYAKLKNNYIRLKERNKDLPDEIIKIVEKAMEHKPEDRYKTAEEMRTELQNFLQNHPK</sequence>
<organism evidence="8 9">
    <name type="scientific">Uabimicrobium amorphum</name>
    <dbReference type="NCBI Taxonomy" id="2596890"/>
    <lineage>
        <taxon>Bacteria</taxon>
        <taxon>Pseudomonadati</taxon>
        <taxon>Planctomycetota</taxon>
        <taxon>Candidatus Uabimicrobiia</taxon>
        <taxon>Candidatus Uabimicrobiales</taxon>
        <taxon>Candidatus Uabimicrobiaceae</taxon>
        <taxon>Candidatus Uabimicrobium</taxon>
    </lineage>
</organism>
<evidence type="ECO:0000256" key="6">
    <source>
        <dbReference type="SAM" id="MobiDB-lite"/>
    </source>
</evidence>
<keyword evidence="9" id="KW-1185">Reference proteome</keyword>
<evidence type="ECO:0000313" key="9">
    <source>
        <dbReference type="Proteomes" id="UP000326354"/>
    </source>
</evidence>
<dbReference type="InterPro" id="IPR008271">
    <property type="entry name" value="Ser/Thr_kinase_AS"/>
</dbReference>
<dbReference type="InterPro" id="IPR011009">
    <property type="entry name" value="Kinase-like_dom_sf"/>
</dbReference>
<evidence type="ECO:0000256" key="1">
    <source>
        <dbReference type="ARBA" id="ARBA00022679"/>
    </source>
</evidence>
<keyword evidence="3 8" id="KW-0418">Kinase</keyword>
<evidence type="ECO:0000259" key="7">
    <source>
        <dbReference type="PROSITE" id="PS50011"/>
    </source>
</evidence>
<evidence type="ECO:0000313" key="8">
    <source>
        <dbReference type="EMBL" id="BBM84052.1"/>
    </source>
</evidence>
<dbReference type="InterPro" id="IPR000719">
    <property type="entry name" value="Prot_kinase_dom"/>
</dbReference>
<dbReference type="SUPFAM" id="SSF56112">
    <property type="entry name" value="Protein kinase-like (PK-like)"/>
    <property type="match status" value="1"/>
</dbReference>
<evidence type="ECO:0000256" key="5">
    <source>
        <dbReference type="PROSITE-ProRule" id="PRU10141"/>
    </source>
</evidence>
<dbReference type="PROSITE" id="PS00107">
    <property type="entry name" value="PROTEIN_KINASE_ATP"/>
    <property type="match status" value="1"/>
</dbReference>
<evidence type="ECO:0000256" key="3">
    <source>
        <dbReference type="ARBA" id="ARBA00022777"/>
    </source>
</evidence>
<dbReference type="GO" id="GO:0005524">
    <property type="term" value="F:ATP binding"/>
    <property type="evidence" value="ECO:0007669"/>
    <property type="project" value="UniProtKB-UniRule"/>
</dbReference>
<evidence type="ECO:0000256" key="2">
    <source>
        <dbReference type="ARBA" id="ARBA00022741"/>
    </source>
</evidence>
<dbReference type="OrthoDB" id="240423at2"/>
<dbReference type="RefSeq" id="WP_151968230.1">
    <property type="nucleotide sequence ID" value="NZ_AP019860.1"/>
</dbReference>
<feature type="region of interest" description="Disordered" evidence="6">
    <location>
        <begin position="76"/>
        <end position="97"/>
    </location>
</feature>
<dbReference type="Pfam" id="PF00069">
    <property type="entry name" value="Pkinase"/>
    <property type="match status" value="1"/>
</dbReference>
<accession>A0A5S9IMG8</accession>
<dbReference type="EMBL" id="AP019860">
    <property type="protein sequence ID" value="BBM84052.1"/>
    <property type="molecule type" value="Genomic_DNA"/>
</dbReference>
<keyword evidence="2 5" id="KW-0547">Nucleotide-binding</keyword>
<dbReference type="AlphaFoldDB" id="A0A5S9IMG8"/>
<dbReference type="PROSITE" id="PS00108">
    <property type="entry name" value="PROTEIN_KINASE_ST"/>
    <property type="match status" value="1"/>
</dbReference>
<feature type="domain" description="Protein kinase" evidence="7">
    <location>
        <begin position="107"/>
        <end position="367"/>
    </location>
</feature>
<dbReference type="KEGG" id="uam:UABAM_02407"/>
<dbReference type="PANTHER" id="PTHR43289">
    <property type="entry name" value="MITOGEN-ACTIVATED PROTEIN KINASE KINASE KINASE 20-RELATED"/>
    <property type="match status" value="1"/>
</dbReference>
<feature type="binding site" evidence="5">
    <location>
        <position position="136"/>
    </location>
    <ligand>
        <name>ATP</name>
        <dbReference type="ChEBI" id="CHEBI:30616"/>
    </ligand>
</feature>
<name>A0A5S9IMG8_UABAM</name>
<dbReference type="InterPro" id="IPR017441">
    <property type="entry name" value="Protein_kinase_ATP_BS"/>
</dbReference>
<keyword evidence="1" id="KW-0808">Transferase</keyword>
<feature type="compositionally biased region" description="Low complexity" evidence="6">
    <location>
        <begin position="83"/>
        <end position="97"/>
    </location>
</feature>